<dbReference type="Proteomes" id="UP001202328">
    <property type="component" value="Unassembled WGS sequence"/>
</dbReference>
<sequence length="50" mass="5258">AHTIGQASSSAEPGDLDFLASLAQFCSNSPDIDNPLAPFDFVTPSTFDNQ</sequence>
<dbReference type="GO" id="GO:0006979">
    <property type="term" value="P:response to oxidative stress"/>
    <property type="evidence" value="ECO:0007669"/>
    <property type="project" value="InterPro"/>
</dbReference>
<dbReference type="SUPFAM" id="SSF48113">
    <property type="entry name" value="Heme-dependent peroxidases"/>
    <property type="match status" value="1"/>
</dbReference>
<feature type="non-terminal residue" evidence="1">
    <location>
        <position position="1"/>
    </location>
</feature>
<dbReference type="GO" id="GO:0020037">
    <property type="term" value="F:heme binding"/>
    <property type="evidence" value="ECO:0007669"/>
    <property type="project" value="InterPro"/>
</dbReference>
<evidence type="ECO:0000313" key="2">
    <source>
        <dbReference type="Proteomes" id="UP001202328"/>
    </source>
</evidence>
<keyword evidence="2" id="KW-1185">Reference proteome</keyword>
<dbReference type="GO" id="GO:0004601">
    <property type="term" value="F:peroxidase activity"/>
    <property type="evidence" value="ECO:0007669"/>
    <property type="project" value="InterPro"/>
</dbReference>
<protein>
    <recommendedName>
        <fullName evidence="3">Peroxidase</fullName>
    </recommendedName>
</protein>
<evidence type="ECO:0008006" key="3">
    <source>
        <dbReference type="Google" id="ProtNLM"/>
    </source>
</evidence>
<comment type="caution">
    <text evidence="1">The sequence shown here is derived from an EMBL/GenBank/DDBJ whole genome shotgun (WGS) entry which is preliminary data.</text>
</comment>
<proteinExistence type="predicted"/>
<dbReference type="AlphaFoldDB" id="A0AAD4S0Q3"/>
<accession>A0AAD4S0Q3</accession>
<dbReference type="InterPro" id="IPR010255">
    <property type="entry name" value="Haem_peroxidase_sf"/>
</dbReference>
<reference evidence="1" key="1">
    <citation type="submission" date="2022-04" db="EMBL/GenBank/DDBJ databases">
        <title>A functionally conserved STORR gene fusion in Papaver species that diverged 16.8 million years ago.</title>
        <authorList>
            <person name="Catania T."/>
        </authorList>
    </citation>
    <scope>NUCLEOTIDE SEQUENCE</scope>
    <source>
        <strain evidence="1">S-188037</strain>
    </source>
</reference>
<name>A0AAD4S0Q3_9MAGN</name>
<dbReference type="EMBL" id="JAJJMB010016019">
    <property type="protein sequence ID" value="KAI3850496.1"/>
    <property type="molecule type" value="Genomic_DNA"/>
</dbReference>
<organism evidence="1 2">
    <name type="scientific">Papaver atlanticum</name>
    <dbReference type="NCBI Taxonomy" id="357466"/>
    <lineage>
        <taxon>Eukaryota</taxon>
        <taxon>Viridiplantae</taxon>
        <taxon>Streptophyta</taxon>
        <taxon>Embryophyta</taxon>
        <taxon>Tracheophyta</taxon>
        <taxon>Spermatophyta</taxon>
        <taxon>Magnoliopsida</taxon>
        <taxon>Ranunculales</taxon>
        <taxon>Papaveraceae</taxon>
        <taxon>Papaveroideae</taxon>
        <taxon>Papaver</taxon>
    </lineage>
</organism>
<evidence type="ECO:0000313" key="1">
    <source>
        <dbReference type="EMBL" id="KAI3850496.1"/>
    </source>
</evidence>
<gene>
    <name evidence="1" type="ORF">MKW98_000306</name>
</gene>